<organism evidence="2 3">
    <name type="scientific">Lophiostoma macrostomum CBS 122681</name>
    <dbReference type="NCBI Taxonomy" id="1314788"/>
    <lineage>
        <taxon>Eukaryota</taxon>
        <taxon>Fungi</taxon>
        <taxon>Dikarya</taxon>
        <taxon>Ascomycota</taxon>
        <taxon>Pezizomycotina</taxon>
        <taxon>Dothideomycetes</taxon>
        <taxon>Pleosporomycetidae</taxon>
        <taxon>Pleosporales</taxon>
        <taxon>Lophiostomataceae</taxon>
        <taxon>Lophiostoma</taxon>
    </lineage>
</organism>
<evidence type="ECO:0000313" key="3">
    <source>
        <dbReference type="Proteomes" id="UP000799324"/>
    </source>
</evidence>
<dbReference type="Gene3D" id="3.80.10.10">
    <property type="entry name" value="Ribonuclease Inhibitor"/>
    <property type="match status" value="1"/>
</dbReference>
<feature type="compositionally biased region" description="Acidic residues" evidence="1">
    <location>
        <begin position="253"/>
        <end position="271"/>
    </location>
</feature>
<dbReference type="InterPro" id="IPR032675">
    <property type="entry name" value="LRR_dom_sf"/>
</dbReference>
<evidence type="ECO:0000313" key="2">
    <source>
        <dbReference type="EMBL" id="KAF2660818.1"/>
    </source>
</evidence>
<keyword evidence="3" id="KW-1185">Reference proteome</keyword>
<gene>
    <name evidence="2" type="ORF">K491DRAFT_687940</name>
</gene>
<name>A0A6A6TPI5_9PLEO</name>
<proteinExistence type="predicted"/>
<accession>A0A6A6TPI5</accession>
<feature type="region of interest" description="Disordered" evidence="1">
    <location>
        <begin position="251"/>
        <end position="272"/>
    </location>
</feature>
<reference evidence="2" key="1">
    <citation type="journal article" date="2020" name="Stud. Mycol.">
        <title>101 Dothideomycetes genomes: a test case for predicting lifestyles and emergence of pathogens.</title>
        <authorList>
            <person name="Haridas S."/>
            <person name="Albert R."/>
            <person name="Binder M."/>
            <person name="Bloem J."/>
            <person name="Labutti K."/>
            <person name="Salamov A."/>
            <person name="Andreopoulos B."/>
            <person name="Baker S."/>
            <person name="Barry K."/>
            <person name="Bills G."/>
            <person name="Bluhm B."/>
            <person name="Cannon C."/>
            <person name="Castanera R."/>
            <person name="Culley D."/>
            <person name="Daum C."/>
            <person name="Ezra D."/>
            <person name="Gonzalez J."/>
            <person name="Henrissat B."/>
            <person name="Kuo A."/>
            <person name="Liang C."/>
            <person name="Lipzen A."/>
            <person name="Lutzoni F."/>
            <person name="Magnuson J."/>
            <person name="Mondo S."/>
            <person name="Nolan M."/>
            <person name="Ohm R."/>
            <person name="Pangilinan J."/>
            <person name="Park H.-J."/>
            <person name="Ramirez L."/>
            <person name="Alfaro M."/>
            <person name="Sun H."/>
            <person name="Tritt A."/>
            <person name="Yoshinaga Y."/>
            <person name="Zwiers L.-H."/>
            <person name="Turgeon B."/>
            <person name="Goodwin S."/>
            <person name="Spatafora J."/>
            <person name="Crous P."/>
            <person name="Grigoriev I."/>
        </authorList>
    </citation>
    <scope>NUCLEOTIDE SEQUENCE</scope>
    <source>
        <strain evidence="2">CBS 122681</strain>
    </source>
</reference>
<protein>
    <submittedName>
        <fullName evidence="2">Uncharacterized protein</fullName>
    </submittedName>
</protein>
<dbReference type="AlphaFoldDB" id="A0A6A6TPI5"/>
<dbReference type="Proteomes" id="UP000799324">
    <property type="component" value="Unassembled WGS sequence"/>
</dbReference>
<evidence type="ECO:0000256" key="1">
    <source>
        <dbReference type="SAM" id="MobiDB-lite"/>
    </source>
</evidence>
<dbReference type="EMBL" id="MU004297">
    <property type="protein sequence ID" value="KAF2660818.1"/>
    <property type="molecule type" value="Genomic_DNA"/>
</dbReference>
<sequence>MEQWIWRNLTVATETPRRNNALLQLLKMRTTLNATDDVRSQSTLRKSLLPFVRTLKIELYHLKHLCESCRHIPRFLQECSDLRALEIYSEENFGSRAPWHFHPGTVFALGLMLPSSVTRLRLQGADLETPTDSEHMAGALGLSQMTALEIYGCTNVSPFVKAFCRQIRTGTTGLRLESVDIRLIVEAGENDFKAVAELLRTAKRLKRIVLDTGETNPLESTHFNLDCITRHGDALKTLLLRSVVEYDFQTNNSEDDELEDSEDNESEDDEFGGQPMFIGPWLRMEYLCRIIDACPQLEQLGTFLPMHPSYHAILRKNKVNKTLFPLAIIAWARNLHTLRIICDPGFEGQIPEKALETTLAGYAKELFQLFCSHGSQVKTITFTNYHDYFEDSSLLHSFSREDLFDGEPVRELNADELSSLVLSSHMLYRARIHHSMHMLAEEFNAGMVHGVSPNLL</sequence>